<dbReference type="Pfam" id="PF02666">
    <property type="entry name" value="PS_Dcarbxylase"/>
    <property type="match status" value="1"/>
</dbReference>
<keyword evidence="2" id="KW-0456">Lyase</keyword>
<dbReference type="GO" id="GO:0004609">
    <property type="term" value="F:phosphatidylserine decarboxylase activity"/>
    <property type="evidence" value="ECO:0007669"/>
    <property type="project" value="InterPro"/>
</dbReference>
<dbReference type="InterPro" id="IPR022237">
    <property type="entry name" value="PsiD-like"/>
</dbReference>
<sequence length="477" mass="54974">MAATQFPLPVRQPPFRRIGHWLPENDNLLIDWLRGLLEEIERDKKRFKGPWKLSPEVDDLKKHVESSAELRMLAQAMLDEVPNKPPYIDDPVGNKQIKSLEDLYICFDKVMTSRAPIWRKLEYDVGLVGFPFNAVLDWPMATPSGYAFFLKPDINKKFEVILNTWKTNFLQTIDSAKVLLPKEGDDIPYDEAWLSPESRKQIEDDTNLEGEHYNFEELFECDPKQEYWGFQSWDDFFIRTFKQYPDKELRPIHFKDNDDWIINSCESKPFSLQPNAKDYDKFWLKGQPYSVMDMLNKNEDYASLFVGGTVYQAFLSATSYHRWDSPISGKVLYTEVIQGTYFAAPTVTGFSNPDGPDPASPDLAQGYITHFATRAVYYIRNPKIGIIALLYVGMADVSSCEINEKFIDVPEGGREVEKGEELGMFHHGGSTYCLLVPKGTKVAFIPEATPREGQRNIPIRSPLARVYNDDIEDERRN</sequence>
<evidence type="ECO:0000313" key="4">
    <source>
        <dbReference type="EMBL" id="OPB47173.1"/>
    </source>
</evidence>
<organism evidence="4 5">
    <name type="scientific">Trichoderma guizhouense</name>
    <dbReference type="NCBI Taxonomy" id="1491466"/>
    <lineage>
        <taxon>Eukaryota</taxon>
        <taxon>Fungi</taxon>
        <taxon>Dikarya</taxon>
        <taxon>Ascomycota</taxon>
        <taxon>Pezizomycotina</taxon>
        <taxon>Sordariomycetes</taxon>
        <taxon>Hypocreomycetidae</taxon>
        <taxon>Hypocreales</taxon>
        <taxon>Hypocreaceae</taxon>
        <taxon>Trichoderma</taxon>
    </lineage>
</organism>
<dbReference type="GO" id="GO:0005739">
    <property type="term" value="C:mitochondrion"/>
    <property type="evidence" value="ECO:0007669"/>
    <property type="project" value="TreeGrafter"/>
</dbReference>
<accession>A0A1T3D1I4</accession>
<dbReference type="EMBL" id="LVVK01000002">
    <property type="protein sequence ID" value="OPB47173.1"/>
    <property type="molecule type" value="Genomic_DNA"/>
</dbReference>
<dbReference type="PANTHER" id="PTHR10067:SF9">
    <property type="entry name" value="PHOSPHATIDYLSERINE DECARBOXYLASE FAMILY PROTEIN (AFU_ORTHOLOGUE AFUA_7G01730)"/>
    <property type="match status" value="1"/>
</dbReference>
<protein>
    <submittedName>
        <fullName evidence="4">Phosphatidylserine decarboxylase</fullName>
    </submittedName>
</protein>
<reference evidence="4 5" key="1">
    <citation type="submission" date="2016-04" db="EMBL/GenBank/DDBJ databases">
        <title>Multiple horizontal gene transfer events from other fungi enriched the ability of the initially mycotrophic fungus Trichoderma (Ascomycota) to feed on dead plant biomass.</title>
        <authorList>
            <person name="Atanasova L."/>
            <person name="Chenthamara K."/>
            <person name="Zhang J."/>
            <person name="Grujic M."/>
            <person name="Henrissat B."/>
            <person name="Kuo A."/>
            <person name="Aertz A."/>
            <person name="Salamov A."/>
            <person name="Lipzen A."/>
            <person name="Labutti K."/>
            <person name="Barry K."/>
            <person name="Miao Y."/>
            <person name="Rahimi M.J."/>
            <person name="Shen Q."/>
            <person name="Grigoriev I.V."/>
            <person name="Kubicek C.P."/>
            <person name="Druzhinina I.S."/>
        </authorList>
    </citation>
    <scope>NUCLEOTIDE SEQUENCE [LARGE SCALE GENOMIC DNA]</scope>
    <source>
        <strain evidence="4 5">NJAU 4742</strain>
    </source>
</reference>
<dbReference type="Pfam" id="PF12588">
    <property type="entry name" value="PSDC"/>
    <property type="match status" value="1"/>
</dbReference>
<evidence type="ECO:0000313" key="5">
    <source>
        <dbReference type="Proteomes" id="UP000191004"/>
    </source>
</evidence>
<name>A0A1T3D1I4_9HYPO</name>
<evidence type="ECO:0000256" key="2">
    <source>
        <dbReference type="ARBA" id="ARBA00023239"/>
    </source>
</evidence>
<proteinExistence type="predicted"/>
<dbReference type="AlphaFoldDB" id="A0A1T3D1I4"/>
<dbReference type="PANTHER" id="PTHR10067">
    <property type="entry name" value="PHOSPHATIDYLSERINE DECARBOXYLASE"/>
    <property type="match status" value="1"/>
</dbReference>
<keyword evidence="1" id="KW-0210">Decarboxylase</keyword>
<evidence type="ECO:0000256" key="1">
    <source>
        <dbReference type="ARBA" id="ARBA00022793"/>
    </source>
</evidence>
<comment type="caution">
    <text evidence="4">The sequence shown here is derived from an EMBL/GenBank/DDBJ whole genome shotgun (WGS) entry which is preliminary data.</text>
</comment>
<keyword evidence="5" id="KW-1185">Reference proteome</keyword>
<gene>
    <name evidence="4" type="ORF">A0O28_0072970</name>
</gene>
<evidence type="ECO:0000259" key="3">
    <source>
        <dbReference type="Pfam" id="PF12588"/>
    </source>
</evidence>
<dbReference type="InterPro" id="IPR003817">
    <property type="entry name" value="PS_Dcarbxylase"/>
</dbReference>
<dbReference type="GO" id="GO:0006646">
    <property type="term" value="P:phosphatidylethanolamine biosynthetic process"/>
    <property type="evidence" value="ECO:0007669"/>
    <property type="project" value="TreeGrafter"/>
</dbReference>
<dbReference type="OrthoDB" id="5973539at2759"/>
<feature type="domain" description="L-tryptophan decarboxylase PsiD-like" evidence="3">
    <location>
        <begin position="55"/>
        <end position="201"/>
    </location>
</feature>
<dbReference type="Proteomes" id="UP000191004">
    <property type="component" value="Unassembled WGS sequence"/>
</dbReference>